<dbReference type="InterPro" id="IPR000792">
    <property type="entry name" value="Tscrpt_reg_LuxR_C"/>
</dbReference>
<dbReference type="PROSITE" id="PS00622">
    <property type="entry name" value="HTH_LUXR_1"/>
    <property type="match status" value="1"/>
</dbReference>
<dbReference type="InterPro" id="IPR016032">
    <property type="entry name" value="Sig_transdc_resp-reg_C-effctor"/>
</dbReference>
<dbReference type="Pfam" id="PF13191">
    <property type="entry name" value="AAA_16"/>
    <property type="match status" value="1"/>
</dbReference>
<accession>A0A101NV19</accession>
<proteinExistence type="predicted"/>
<dbReference type="PANTHER" id="PTHR16305">
    <property type="entry name" value="TESTICULAR SOLUBLE ADENYLYL CYCLASE"/>
    <property type="match status" value="1"/>
</dbReference>
<dbReference type="STRING" id="67386.AQI95_38440"/>
<dbReference type="SUPFAM" id="SSF48452">
    <property type="entry name" value="TPR-like"/>
    <property type="match status" value="1"/>
</dbReference>
<evidence type="ECO:0000259" key="4">
    <source>
        <dbReference type="PROSITE" id="PS50043"/>
    </source>
</evidence>
<evidence type="ECO:0000256" key="3">
    <source>
        <dbReference type="SAM" id="MobiDB-lite"/>
    </source>
</evidence>
<reference evidence="5 6" key="1">
    <citation type="submission" date="2015-10" db="EMBL/GenBank/DDBJ databases">
        <title>Draft genome sequence of Streptomyces yokosukanensis DSM 40224, type strain for the species Streptomyces yokosukanensis.</title>
        <authorList>
            <person name="Ruckert C."/>
            <person name="Winkler A."/>
            <person name="Kalinowski J."/>
            <person name="Kampfer P."/>
            <person name="Glaeser S."/>
        </authorList>
    </citation>
    <scope>NUCLEOTIDE SEQUENCE [LARGE SCALE GENOMIC DNA]</scope>
    <source>
        <strain evidence="5 6">DSM 40224</strain>
    </source>
</reference>
<feature type="region of interest" description="Disordered" evidence="3">
    <location>
        <begin position="934"/>
        <end position="956"/>
    </location>
</feature>
<dbReference type="InterPro" id="IPR041664">
    <property type="entry name" value="AAA_16"/>
</dbReference>
<comment type="caution">
    <text evidence="5">The sequence shown here is derived from an EMBL/GenBank/DDBJ whole genome shotgun (WGS) entry which is preliminary data.</text>
</comment>
<dbReference type="GO" id="GO:0005737">
    <property type="term" value="C:cytoplasm"/>
    <property type="evidence" value="ECO:0007669"/>
    <property type="project" value="TreeGrafter"/>
</dbReference>
<dbReference type="SUPFAM" id="SSF46894">
    <property type="entry name" value="C-terminal effector domain of the bipartite response regulators"/>
    <property type="match status" value="1"/>
</dbReference>
<name>A0A101NV19_9ACTN</name>
<dbReference type="Gene3D" id="1.25.40.10">
    <property type="entry name" value="Tetratricopeptide repeat domain"/>
    <property type="match status" value="2"/>
</dbReference>
<dbReference type="SMART" id="SM00421">
    <property type="entry name" value="HTH_LUXR"/>
    <property type="match status" value="1"/>
</dbReference>
<evidence type="ECO:0000313" key="5">
    <source>
        <dbReference type="EMBL" id="KUM99602.1"/>
    </source>
</evidence>
<dbReference type="CDD" id="cd06170">
    <property type="entry name" value="LuxR_C_like"/>
    <property type="match status" value="1"/>
</dbReference>
<keyword evidence="2" id="KW-0067">ATP-binding</keyword>
<dbReference type="PRINTS" id="PR00038">
    <property type="entry name" value="HTHLUXR"/>
</dbReference>
<dbReference type="GO" id="GO:0004016">
    <property type="term" value="F:adenylate cyclase activity"/>
    <property type="evidence" value="ECO:0007669"/>
    <property type="project" value="TreeGrafter"/>
</dbReference>
<dbReference type="GO" id="GO:0006355">
    <property type="term" value="P:regulation of DNA-templated transcription"/>
    <property type="evidence" value="ECO:0007669"/>
    <property type="project" value="InterPro"/>
</dbReference>
<dbReference type="EMBL" id="LMWN01000062">
    <property type="protein sequence ID" value="KUM99602.1"/>
    <property type="molecule type" value="Genomic_DNA"/>
</dbReference>
<dbReference type="GO" id="GO:0005524">
    <property type="term" value="F:ATP binding"/>
    <property type="evidence" value="ECO:0007669"/>
    <property type="project" value="UniProtKB-KW"/>
</dbReference>
<dbReference type="InterPro" id="IPR027417">
    <property type="entry name" value="P-loop_NTPase"/>
</dbReference>
<sequence length="956" mass="100541">MTREPTQPIDTMYGAAMTPLVERGFDLEVLDALLRRVVEGDGTAVSVDAPAGAGKSALLAEAATRARQRKARVLRARCCPQEERVPWGTVRQLLDPLLSDEDLDRPDRGPVPPSDGRGDQALPVERFHGLYLVLLRLSRNAPVVLLIDDAHHADDLSQQWLAYLARRLDGVRIALVVATRTACGAARGPLEAALAACPEFPRLRLRPLSERGTADALAGKLGQALEQDSAAMCHAATGGNPGLLGAVADAVARTGIPAAQVTPEQAADICSRAVLRALPRLLGRHGPAVTAVATATAALGRATGLPLLARTAGIAAPAAEEAVTALEDAGLLCAGPPWHLGSAAVVRVLTARAGEHTLDALRSRAAEALRDLGAAAPEIADMLLLTPPDGQAWRVPVLREAARIAEEGSDPPAAGAYLTRALAEPPADTDRPALLARLGIAEVHLDPDSAASRLRTVLDGEEDVRRRATLAPHLAEALVRTGRPEAAVALLDDLAGQIGEDDRETLYRLWAQGILVLLEETPHAADAWTARGDIAGDLAGTSPGQRLLLAALALKATLTGQCAHAAADLADRALARPAPSQEPALTTAFAATALLHAGRLTDAARCCDQLLGDGTPRGPAPVRSLFLALRAKIAHRTGDITSALSLGRQALAAAPPGQRYQPYATAQVIHALLDLGAREEAEHACHTSYQSPAGHHWSWAPLHAARARNHHTQGNPHAALDELGACARLMRDGGYDNPALVPWRSHAALVHQCLGNHDTAVELADEELVRARRWGAPHTVATTLRILGRLHTGDGAVAALTEAASLLQGTPARRALAHTLADLGEALHETGRPTEARTALRQALDLADASGAAPLSERAHRALLATGARPRRRRQSGVGALTEREHRIAALAATGMDNQAIATALFVSRRTVEFHLTHVYRKLAIDGRAELGTALTTGPRTQPALPALPRPTPRSG</sequence>
<keyword evidence="1" id="KW-0547">Nucleotide-binding</keyword>
<protein>
    <recommendedName>
        <fullName evidence="4">HTH luxR-type domain-containing protein</fullName>
    </recommendedName>
</protein>
<dbReference type="InterPro" id="IPR011990">
    <property type="entry name" value="TPR-like_helical_dom_sf"/>
</dbReference>
<evidence type="ECO:0000313" key="6">
    <source>
        <dbReference type="Proteomes" id="UP000053127"/>
    </source>
</evidence>
<keyword evidence="6" id="KW-1185">Reference proteome</keyword>
<dbReference type="SUPFAM" id="SSF52540">
    <property type="entry name" value="P-loop containing nucleoside triphosphate hydrolases"/>
    <property type="match status" value="1"/>
</dbReference>
<evidence type="ECO:0000256" key="2">
    <source>
        <dbReference type="ARBA" id="ARBA00022840"/>
    </source>
</evidence>
<dbReference type="Proteomes" id="UP000053127">
    <property type="component" value="Unassembled WGS sequence"/>
</dbReference>
<dbReference type="Gene3D" id="1.10.10.10">
    <property type="entry name" value="Winged helix-like DNA-binding domain superfamily/Winged helix DNA-binding domain"/>
    <property type="match status" value="1"/>
</dbReference>
<dbReference type="GO" id="GO:0003677">
    <property type="term" value="F:DNA binding"/>
    <property type="evidence" value="ECO:0007669"/>
    <property type="project" value="InterPro"/>
</dbReference>
<dbReference type="Pfam" id="PF00196">
    <property type="entry name" value="GerE"/>
    <property type="match status" value="1"/>
</dbReference>
<dbReference type="InterPro" id="IPR036388">
    <property type="entry name" value="WH-like_DNA-bd_sf"/>
</dbReference>
<dbReference type="AlphaFoldDB" id="A0A101NV19"/>
<feature type="compositionally biased region" description="Pro residues" evidence="3">
    <location>
        <begin position="946"/>
        <end position="956"/>
    </location>
</feature>
<dbReference type="PROSITE" id="PS50043">
    <property type="entry name" value="HTH_LUXR_2"/>
    <property type="match status" value="1"/>
</dbReference>
<evidence type="ECO:0000256" key="1">
    <source>
        <dbReference type="ARBA" id="ARBA00022741"/>
    </source>
</evidence>
<feature type="region of interest" description="Disordered" evidence="3">
    <location>
        <begin position="99"/>
        <end position="120"/>
    </location>
</feature>
<dbReference type="PANTHER" id="PTHR16305:SF35">
    <property type="entry name" value="TRANSCRIPTIONAL ACTIVATOR DOMAIN"/>
    <property type="match status" value="1"/>
</dbReference>
<organism evidence="5 6">
    <name type="scientific">Streptomyces yokosukanensis</name>
    <dbReference type="NCBI Taxonomy" id="67386"/>
    <lineage>
        <taxon>Bacteria</taxon>
        <taxon>Bacillati</taxon>
        <taxon>Actinomycetota</taxon>
        <taxon>Actinomycetes</taxon>
        <taxon>Kitasatosporales</taxon>
        <taxon>Streptomycetaceae</taxon>
        <taxon>Streptomyces</taxon>
    </lineage>
</organism>
<feature type="domain" description="HTH luxR-type" evidence="4">
    <location>
        <begin position="874"/>
        <end position="938"/>
    </location>
</feature>
<gene>
    <name evidence="5" type="ORF">AQI95_38440</name>
</gene>